<keyword evidence="2" id="KW-1133">Transmembrane helix</keyword>
<protein>
    <submittedName>
        <fullName evidence="3">Uncharacterized protein</fullName>
    </submittedName>
</protein>
<feature type="region of interest" description="Disordered" evidence="1">
    <location>
        <begin position="56"/>
        <end position="267"/>
    </location>
</feature>
<comment type="caution">
    <text evidence="3">The sequence shown here is derived from an EMBL/GenBank/DDBJ whole genome shotgun (WGS) entry which is preliminary data.</text>
</comment>
<feature type="compositionally biased region" description="Basic and acidic residues" evidence="1">
    <location>
        <begin position="110"/>
        <end position="149"/>
    </location>
</feature>
<accession>A0A6I4VPG7</accession>
<keyword evidence="2" id="KW-0472">Membrane</keyword>
<dbReference type="EMBL" id="WUUL01000001">
    <property type="protein sequence ID" value="MXQ52278.1"/>
    <property type="molecule type" value="Genomic_DNA"/>
</dbReference>
<dbReference type="RefSeq" id="WP_160799318.1">
    <property type="nucleotide sequence ID" value="NZ_WUUL01000001.1"/>
</dbReference>
<evidence type="ECO:0000256" key="1">
    <source>
        <dbReference type="SAM" id="MobiDB-lite"/>
    </source>
</evidence>
<sequence>MDPKKALEGFRVDAIVQKELPSPKQKSKQSNVILIIFVATMLGLSTGIGSAFAFGTNELQPSQSPLDEPTSKSHLEQKAPLEESHPKTSELAPLKPPIDEPIENISPIDEPIKEDVIPKNTKQTDSKDTAPKDKEESKTEQHKKEKPVAEKNTNTSSKPEPKASVPKPVVPDKKPETSKSVSTSQQSSTGAPKDNKQSSSSSMDQKQKSTSVSKETGKSVIVSKGESDASTSTQSNSKSIPPNDVAVGSEETPDPKTKPGKLPDTAGDELNHALACLVLVCFSIAYLLAKKETHPEN</sequence>
<feature type="compositionally biased region" description="Low complexity" evidence="1">
    <location>
        <begin position="197"/>
        <end position="211"/>
    </location>
</feature>
<gene>
    <name evidence="3" type="ORF">GSM42_00630</name>
</gene>
<keyword evidence="4" id="KW-1185">Reference proteome</keyword>
<dbReference type="AlphaFoldDB" id="A0A6I4VPG7"/>
<feature type="compositionally biased region" description="Polar residues" evidence="1">
    <location>
        <begin position="228"/>
        <end position="240"/>
    </location>
</feature>
<evidence type="ECO:0000256" key="2">
    <source>
        <dbReference type="SAM" id="Phobius"/>
    </source>
</evidence>
<feature type="compositionally biased region" description="Low complexity" evidence="1">
    <location>
        <begin position="156"/>
        <end position="167"/>
    </location>
</feature>
<name>A0A6I4VPG7_9BACL</name>
<evidence type="ECO:0000313" key="4">
    <source>
        <dbReference type="Proteomes" id="UP000430692"/>
    </source>
</evidence>
<organism evidence="3 4">
    <name type="scientific">Shimazuella alba</name>
    <dbReference type="NCBI Taxonomy" id="2690964"/>
    <lineage>
        <taxon>Bacteria</taxon>
        <taxon>Bacillati</taxon>
        <taxon>Bacillota</taxon>
        <taxon>Bacilli</taxon>
        <taxon>Bacillales</taxon>
        <taxon>Thermoactinomycetaceae</taxon>
        <taxon>Shimazuella</taxon>
    </lineage>
</organism>
<feature type="transmembrane region" description="Helical" evidence="2">
    <location>
        <begin position="32"/>
        <end position="54"/>
    </location>
</feature>
<feature type="compositionally biased region" description="Basic and acidic residues" evidence="1">
    <location>
        <begin position="69"/>
        <end position="88"/>
    </location>
</feature>
<keyword evidence="2" id="KW-0812">Transmembrane</keyword>
<reference evidence="3 4" key="1">
    <citation type="submission" date="2019-12" db="EMBL/GenBank/DDBJ databases">
        <title>Whole-genome analyses of novel actinobacteria.</title>
        <authorList>
            <person name="Sahin N."/>
            <person name="Saygin H."/>
        </authorList>
    </citation>
    <scope>NUCLEOTIDE SEQUENCE [LARGE SCALE GENOMIC DNA]</scope>
    <source>
        <strain evidence="3 4">KC615</strain>
    </source>
</reference>
<dbReference type="Proteomes" id="UP000430692">
    <property type="component" value="Unassembled WGS sequence"/>
</dbReference>
<proteinExistence type="predicted"/>
<feature type="compositionally biased region" description="Low complexity" evidence="1">
    <location>
        <begin position="178"/>
        <end position="189"/>
    </location>
</feature>
<evidence type="ECO:0000313" key="3">
    <source>
        <dbReference type="EMBL" id="MXQ52278.1"/>
    </source>
</evidence>